<feature type="compositionally biased region" description="Polar residues" evidence="7">
    <location>
        <begin position="203"/>
        <end position="216"/>
    </location>
</feature>
<evidence type="ECO:0008006" key="12">
    <source>
        <dbReference type="Google" id="ProtNLM"/>
    </source>
</evidence>
<evidence type="ECO:0000256" key="6">
    <source>
        <dbReference type="PROSITE-ProRule" id="PRU00176"/>
    </source>
</evidence>
<feature type="region of interest" description="Disordered" evidence="7">
    <location>
        <begin position="159"/>
        <end position="247"/>
    </location>
</feature>
<organism evidence="10 11">
    <name type="scientific">Hemibagrus wyckioides</name>
    <dbReference type="NCBI Taxonomy" id="337641"/>
    <lineage>
        <taxon>Eukaryota</taxon>
        <taxon>Metazoa</taxon>
        <taxon>Chordata</taxon>
        <taxon>Craniata</taxon>
        <taxon>Vertebrata</taxon>
        <taxon>Euteleostomi</taxon>
        <taxon>Actinopterygii</taxon>
        <taxon>Neopterygii</taxon>
        <taxon>Teleostei</taxon>
        <taxon>Ostariophysi</taxon>
        <taxon>Siluriformes</taxon>
        <taxon>Bagridae</taxon>
        <taxon>Hemibagrus</taxon>
    </lineage>
</organism>
<comment type="subcellular location">
    <subcellularLocation>
        <location evidence="1">Nucleus</location>
    </subcellularLocation>
</comment>
<keyword evidence="2" id="KW-0479">Metal-binding</keyword>
<feature type="compositionally biased region" description="Low complexity" evidence="7">
    <location>
        <begin position="160"/>
        <end position="172"/>
    </location>
</feature>
<feature type="compositionally biased region" description="Low complexity" evidence="7">
    <location>
        <begin position="190"/>
        <end position="202"/>
    </location>
</feature>
<feature type="compositionally biased region" description="Basic and acidic residues" evidence="7">
    <location>
        <begin position="1034"/>
        <end position="1048"/>
    </location>
</feature>
<dbReference type="InterPro" id="IPR012677">
    <property type="entry name" value="Nucleotide-bd_a/b_plait_sf"/>
</dbReference>
<feature type="domain" description="RRM" evidence="8">
    <location>
        <begin position="874"/>
        <end position="949"/>
    </location>
</feature>
<evidence type="ECO:0000313" key="11">
    <source>
        <dbReference type="Proteomes" id="UP000824219"/>
    </source>
</evidence>
<keyword evidence="3" id="KW-0863">Zinc-finger</keyword>
<keyword evidence="5" id="KW-0539">Nucleus</keyword>
<feature type="domain" description="Matrin-type" evidence="9">
    <location>
        <begin position="1146"/>
        <end position="1177"/>
    </location>
</feature>
<feature type="compositionally biased region" description="Acidic residues" evidence="7">
    <location>
        <begin position="704"/>
        <end position="715"/>
    </location>
</feature>
<feature type="compositionally biased region" description="Acidic residues" evidence="7">
    <location>
        <begin position="1014"/>
        <end position="1033"/>
    </location>
</feature>
<evidence type="ECO:0000256" key="7">
    <source>
        <dbReference type="SAM" id="MobiDB-lite"/>
    </source>
</evidence>
<feature type="compositionally biased region" description="Basic and acidic residues" evidence="7">
    <location>
        <begin position="1055"/>
        <end position="1066"/>
    </location>
</feature>
<dbReference type="GO" id="GO:0008270">
    <property type="term" value="F:zinc ion binding"/>
    <property type="evidence" value="ECO:0007669"/>
    <property type="project" value="UniProtKB-KW"/>
</dbReference>
<evidence type="ECO:0000259" key="8">
    <source>
        <dbReference type="PROSITE" id="PS50102"/>
    </source>
</evidence>
<dbReference type="Gene3D" id="3.30.70.330">
    <property type="match status" value="4"/>
</dbReference>
<keyword evidence="11" id="KW-1185">Reference proteome</keyword>
<evidence type="ECO:0000256" key="1">
    <source>
        <dbReference type="ARBA" id="ARBA00004123"/>
    </source>
</evidence>
<feature type="compositionally biased region" description="Basic and acidic residues" evidence="7">
    <location>
        <begin position="596"/>
        <end position="619"/>
    </location>
</feature>
<dbReference type="InterPro" id="IPR003604">
    <property type="entry name" value="Matrin/U1-like-C_Znf_C2H2"/>
</dbReference>
<proteinExistence type="predicted"/>
<comment type="caution">
    <text evidence="10">The sequence shown here is derived from an EMBL/GenBank/DDBJ whole genome shotgun (WGS) entry which is preliminary data.</text>
</comment>
<feature type="compositionally biased region" description="Acidic residues" evidence="7">
    <location>
        <begin position="659"/>
        <end position="693"/>
    </location>
</feature>
<dbReference type="InterPro" id="IPR000690">
    <property type="entry name" value="Matrin/U1-C_Znf_C2H2"/>
</dbReference>
<dbReference type="GO" id="GO:0003723">
    <property type="term" value="F:RNA binding"/>
    <property type="evidence" value="ECO:0007669"/>
    <property type="project" value="UniProtKB-UniRule"/>
</dbReference>
<name>A0A9D3SMA1_9TELE</name>
<feature type="region of interest" description="Disordered" evidence="7">
    <location>
        <begin position="68"/>
        <end position="97"/>
    </location>
</feature>
<feature type="compositionally biased region" description="Basic and acidic residues" evidence="7">
    <location>
        <begin position="228"/>
        <end position="242"/>
    </location>
</feature>
<feature type="compositionally biased region" description="Acidic residues" evidence="7">
    <location>
        <begin position="723"/>
        <end position="766"/>
    </location>
</feature>
<evidence type="ECO:0000313" key="10">
    <source>
        <dbReference type="EMBL" id="KAG7329332.1"/>
    </source>
</evidence>
<evidence type="ECO:0000256" key="3">
    <source>
        <dbReference type="ARBA" id="ARBA00022771"/>
    </source>
</evidence>
<dbReference type="PROSITE" id="PS50171">
    <property type="entry name" value="ZF_MATRIN"/>
    <property type="match status" value="1"/>
</dbReference>
<dbReference type="PANTHER" id="PTHR15592">
    <property type="entry name" value="MATRIN 3/NUCLEAR PROTEIN 220-RELATED"/>
    <property type="match status" value="1"/>
</dbReference>
<feature type="compositionally biased region" description="Basic and acidic residues" evidence="7">
    <location>
        <begin position="960"/>
        <end position="979"/>
    </location>
</feature>
<dbReference type="CDD" id="cd12436">
    <property type="entry name" value="RRM1_2_MATR3_like"/>
    <property type="match status" value="1"/>
</dbReference>
<dbReference type="SUPFAM" id="SSF54928">
    <property type="entry name" value="RNA-binding domain, RBD"/>
    <property type="match status" value="4"/>
</dbReference>
<evidence type="ECO:0000259" key="9">
    <source>
        <dbReference type="PROSITE" id="PS50171"/>
    </source>
</evidence>
<feature type="compositionally biased region" description="Acidic residues" evidence="7">
    <location>
        <begin position="635"/>
        <end position="647"/>
    </location>
</feature>
<feature type="compositionally biased region" description="Basic and acidic residues" evidence="7">
    <location>
        <begin position="995"/>
        <end position="1011"/>
    </location>
</feature>
<feature type="region of interest" description="Disordered" evidence="7">
    <location>
        <begin position="325"/>
        <end position="377"/>
    </location>
</feature>
<dbReference type="AlphaFoldDB" id="A0A9D3SMA1"/>
<dbReference type="InterPro" id="IPR000504">
    <property type="entry name" value="RRM_dom"/>
</dbReference>
<feature type="domain" description="RRM" evidence="8">
    <location>
        <begin position="790"/>
        <end position="866"/>
    </location>
</feature>
<evidence type="ECO:0000256" key="2">
    <source>
        <dbReference type="ARBA" id="ARBA00022723"/>
    </source>
</evidence>
<feature type="compositionally biased region" description="Low complexity" evidence="7">
    <location>
        <begin position="326"/>
        <end position="377"/>
    </location>
</feature>
<accession>A0A9D3SMA1</accession>
<feature type="compositionally biased region" description="Basic and acidic residues" evidence="7">
    <location>
        <begin position="175"/>
        <end position="189"/>
    </location>
</feature>
<sequence length="1193" mass="134269">MAGVRLTGYKNNPFHSVLEEDLSILTVGLSFDIWNSMSQKLTPDNTQKSFAVGRGLLAAAETLNFSMSESRPDPYGSSSQQHGGLMGLGGVESQDSQLGTRRVGNHLGNTMKLFASLGLSPNDLDALAQVPEENISVETLPHLIMQLKNRKAESNRHLGGDLLSQSLSPDPSYRGGRDKWDMQGGRLDRSTASTSQSRTSQSDFGYSSTQDLSSRSYDMLDYGGSGSSRDRQYSELSTDRYRGLGTTSSSASDDLFMERRMGYPSQGKIQDFLGVMPHMFPHVCSLCDFDVHSSMEWTQHTTGMRHAENRRVLLQLYPDWDPQMPSGRMSDSLSLSSKSRSDGLLGVAPSSMRQRSSVGSSWGSSSSMSMSNKSSYSSTPKIRSRVVVVKYDEKPKLSALFALASRFGSIREHLVLKNKAFLELATHEEAFAMTNHYQNKPATLHGRDVKIYLSKDLLVIEKNDRPDRENRNRDSGPVVFFSNLPRETEKKAELLTVARRFGTVVNHLFLNDQAFVQMGNSEDAEMLVKYYTIHPLTISRRTIHMNICTKYKTLTVVPGKGEQLKEQLDECGQKNSSSSRTSSKSSSRPQRSSSSRSKESFSEKAQESKSKEVEEEVRSDAGSGDEVQGVVEAHDVEEEAVGEDQVTEESVTVQPDQEAAMEFEDSAMEREEEEEEEENAHDGEDTEIPEEEAFEQKQQTDQLAEQEEDQEQEDNAEPKETDGQDDVEQEEGAADDSVEQEELEESDFPEDMDEFVTLDELAEEDEAERHDSRSRDKASSGRSRETGGLRVVNVVGFKRGYGYLDEILSLAKPFGKVVRHLVLHSRPEAFLEFSSEQEARSMVRFYNGNVIPSVCGKTVKIYHSMTYATIQSGKVVYIGHIPSFKSSDATFLKIAEPFGKVRRYYLNRSRCECFIEMERGEDAERFVESARLNPLKFEGKRLLVYISRKYKQLKHGHRPPTLDDKRPAKREHSEEREENQSSSSAKTTTVMEEEPPSKKAKEETPSEEKSLNETQEEEKEEEEEEEEEEEVEEEEKKKEEELEFKAESSESITEVNKEPTEEHNTDTTETPDVELKTQKVESDIDVPPTESSSVPSSAGVSEKSQEPTEAPTPPTESVKKPETTTDTLGPYEPNVPVGVEFVKMGYYCRVCFLFYSNEDTAKKVHCSSQAHYEKLKKHLEKEKAKAQSNREKN</sequence>
<feature type="compositionally biased region" description="Low complexity" evidence="7">
    <location>
        <begin position="1086"/>
        <end position="1102"/>
    </location>
</feature>
<evidence type="ECO:0000256" key="5">
    <source>
        <dbReference type="ARBA" id="ARBA00023242"/>
    </source>
</evidence>
<feature type="domain" description="RRM" evidence="8">
    <location>
        <begin position="477"/>
        <end position="550"/>
    </location>
</feature>
<dbReference type="GO" id="GO:0005634">
    <property type="term" value="C:nucleus"/>
    <property type="evidence" value="ECO:0007669"/>
    <property type="project" value="UniProtKB-SubCell"/>
</dbReference>
<dbReference type="SMART" id="SM00451">
    <property type="entry name" value="ZnF_U1"/>
    <property type="match status" value="2"/>
</dbReference>
<dbReference type="SMART" id="SM00360">
    <property type="entry name" value="RRM"/>
    <property type="match status" value="3"/>
</dbReference>
<gene>
    <name evidence="10" type="ORF">KOW79_007506</name>
</gene>
<dbReference type="InterPro" id="IPR035979">
    <property type="entry name" value="RBD_domain_sf"/>
</dbReference>
<reference evidence="10 11" key="1">
    <citation type="submission" date="2021-06" db="EMBL/GenBank/DDBJ databases">
        <title>Chromosome-level genome assembly of the red-tail catfish (Hemibagrus wyckioides).</title>
        <authorList>
            <person name="Shao F."/>
        </authorList>
    </citation>
    <scope>NUCLEOTIDE SEQUENCE [LARGE SCALE GENOMIC DNA]</scope>
    <source>
        <strain evidence="10">EC202008001</strain>
        <tissue evidence="10">Blood</tissue>
    </source>
</reference>
<feature type="region of interest" description="Disordered" evidence="7">
    <location>
        <begin position="953"/>
        <end position="1135"/>
    </location>
</feature>
<feature type="compositionally biased region" description="Low complexity" evidence="7">
    <location>
        <begin position="576"/>
        <end position="595"/>
    </location>
</feature>
<dbReference type="Pfam" id="PF13893">
    <property type="entry name" value="RRM_5"/>
    <property type="match status" value="1"/>
</dbReference>
<protein>
    <recommendedName>
        <fullName evidence="12">Matrin-3-like</fullName>
    </recommendedName>
</protein>
<dbReference type="EMBL" id="JAHKSW010000008">
    <property type="protein sequence ID" value="KAG7329332.1"/>
    <property type="molecule type" value="Genomic_DNA"/>
</dbReference>
<evidence type="ECO:0000256" key="4">
    <source>
        <dbReference type="ARBA" id="ARBA00022833"/>
    </source>
</evidence>
<feature type="compositionally biased region" description="Basic and acidic residues" evidence="7">
    <location>
        <begin position="767"/>
        <end position="785"/>
    </location>
</feature>
<keyword evidence="6" id="KW-0694">RNA-binding</keyword>
<dbReference type="OrthoDB" id="9938441at2759"/>
<feature type="compositionally biased region" description="Basic and acidic residues" evidence="7">
    <location>
        <begin position="1073"/>
        <end position="1082"/>
    </location>
</feature>
<keyword evidence="4" id="KW-0862">Zinc</keyword>
<dbReference type="Proteomes" id="UP000824219">
    <property type="component" value="Linkage Group LG08"/>
</dbReference>
<dbReference type="PROSITE" id="PS50102">
    <property type="entry name" value="RRM"/>
    <property type="match status" value="3"/>
</dbReference>
<feature type="region of interest" description="Disordered" evidence="7">
    <location>
        <begin position="565"/>
        <end position="785"/>
    </location>
</feature>